<protein>
    <recommendedName>
        <fullName evidence="3">F-box domain-containing protein</fullName>
    </recommendedName>
</protein>
<keyword evidence="2" id="KW-1185">Reference proteome</keyword>
<sequence length="491" mass="56242">MRRGGRGAGKRSRGGRCSRETPRSLMIALCIRAALLEQHHAMSDIMNAADEHLPFKIGELPDELLLYILGCLVPIRGFIPSPAPEEERQQENATKVKTLHALSLACRRLHAISTPILYQSIIQPPTDWHLIPRLWSTLLQRPQLMKHVQYIETRMLDSQLDEPKDVYSDIEWAVLQQAFEDAPWATRIHHHTFFTADSRVQKGIIALIALAENLLDLAMVELETYVLPLADQPGLHPRLRRVWLRGPWHRYDADFMIAAEPVEGFNHAVEWIKAIEMRQRPWWDDDDDWRRNAVDIDEFTLDNCNMSPDEIQSHLRPCNSLRIFSCQWRNRWTHSDAENGEAPPIDLPQLRQDLLRFRGDLESLTLDTLESGWRVSMEENIPAIGSLRDFPVLKHLDVSGLVLWGDGEDTAQFPPLTPLLPPSLETLVINVEWDDDVEEGLHGLARDCKAMVSNLKSVECMWRPAPKDVADVLIKDFRDLGVELKLSVDIS</sequence>
<evidence type="ECO:0000313" key="2">
    <source>
        <dbReference type="Proteomes" id="UP000800094"/>
    </source>
</evidence>
<dbReference type="AlphaFoldDB" id="A0A6A6I7Y7"/>
<proteinExistence type="predicted"/>
<reference evidence="1" key="1">
    <citation type="journal article" date="2020" name="Stud. Mycol.">
        <title>101 Dothideomycetes genomes: a test case for predicting lifestyles and emergence of pathogens.</title>
        <authorList>
            <person name="Haridas S."/>
            <person name="Albert R."/>
            <person name="Binder M."/>
            <person name="Bloem J."/>
            <person name="Labutti K."/>
            <person name="Salamov A."/>
            <person name="Andreopoulos B."/>
            <person name="Baker S."/>
            <person name="Barry K."/>
            <person name="Bills G."/>
            <person name="Bluhm B."/>
            <person name="Cannon C."/>
            <person name="Castanera R."/>
            <person name="Culley D."/>
            <person name="Daum C."/>
            <person name="Ezra D."/>
            <person name="Gonzalez J."/>
            <person name="Henrissat B."/>
            <person name="Kuo A."/>
            <person name="Liang C."/>
            <person name="Lipzen A."/>
            <person name="Lutzoni F."/>
            <person name="Magnuson J."/>
            <person name="Mondo S."/>
            <person name="Nolan M."/>
            <person name="Ohm R."/>
            <person name="Pangilinan J."/>
            <person name="Park H.-J."/>
            <person name="Ramirez L."/>
            <person name="Alfaro M."/>
            <person name="Sun H."/>
            <person name="Tritt A."/>
            <person name="Yoshinaga Y."/>
            <person name="Zwiers L.-H."/>
            <person name="Turgeon B."/>
            <person name="Goodwin S."/>
            <person name="Spatafora J."/>
            <person name="Crous P."/>
            <person name="Grigoriev I."/>
        </authorList>
    </citation>
    <scope>NUCLEOTIDE SEQUENCE</scope>
    <source>
        <strain evidence="1">CBS 122368</strain>
    </source>
</reference>
<organism evidence="1 2">
    <name type="scientific">Trematosphaeria pertusa</name>
    <dbReference type="NCBI Taxonomy" id="390896"/>
    <lineage>
        <taxon>Eukaryota</taxon>
        <taxon>Fungi</taxon>
        <taxon>Dikarya</taxon>
        <taxon>Ascomycota</taxon>
        <taxon>Pezizomycotina</taxon>
        <taxon>Dothideomycetes</taxon>
        <taxon>Pleosporomycetidae</taxon>
        <taxon>Pleosporales</taxon>
        <taxon>Massarineae</taxon>
        <taxon>Trematosphaeriaceae</taxon>
        <taxon>Trematosphaeria</taxon>
    </lineage>
</organism>
<dbReference type="RefSeq" id="XP_033681333.1">
    <property type="nucleotide sequence ID" value="XM_033836170.1"/>
</dbReference>
<dbReference type="GeneID" id="54589500"/>
<accession>A0A6A6I7Y7</accession>
<gene>
    <name evidence="1" type="ORF">BU26DRAFT_66045</name>
</gene>
<dbReference type="OrthoDB" id="3783332at2759"/>
<evidence type="ECO:0000313" key="1">
    <source>
        <dbReference type="EMBL" id="KAF2246329.1"/>
    </source>
</evidence>
<dbReference type="Proteomes" id="UP000800094">
    <property type="component" value="Unassembled WGS sequence"/>
</dbReference>
<evidence type="ECO:0008006" key="3">
    <source>
        <dbReference type="Google" id="ProtNLM"/>
    </source>
</evidence>
<name>A0A6A6I7Y7_9PLEO</name>
<dbReference type="EMBL" id="ML987199">
    <property type="protein sequence ID" value="KAF2246329.1"/>
    <property type="molecule type" value="Genomic_DNA"/>
</dbReference>